<dbReference type="InterPro" id="IPR000387">
    <property type="entry name" value="Tyr_Pase_dom"/>
</dbReference>
<dbReference type="Proteomes" id="UP000540656">
    <property type="component" value="Unassembled WGS sequence"/>
</dbReference>
<gene>
    <name evidence="2" type="ORF">BJ980_001192</name>
</gene>
<evidence type="ECO:0000259" key="1">
    <source>
        <dbReference type="PROSITE" id="PS50056"/>
    </source>
</evidence>
<evidence type="ECO:0000313" key="3">
    <source>
        <dbReference type="Proteomes" id="UP000540656"/>
    </source>
</evidence>
<dbReference type="InterPro" id="IPR016130">
    <property type="entry name" value="Tyr_Pase_AS"/>
</dbReference>
<name>A0A7Y9S203_9ACTN</name>
<accession>A0A7Y9S203</accession>
<reference evidence="2 3" key="1">
    <citation type="submission" date="2020-07" db="EMBL/GenBank/DDBJ databases">
        <title>Sequencing the genomes of 1000 actinobacteria strains.</title>
        <authorList>
            <person name="Klenk H.-P."/>
        </authorList>
    </citation>
    <scope>NUCLEOTIDE SEQUENCE [LARGE SCALE GENOMIC DNA]</scope>
    <source>
        <strain evidence="2 3">DSM 23819</strain>
    </source>
</reference>
<proteinExistence type="predicted"/>
<dbReference type="PROSITE" id="PS00383">
    <property type="entry name" value="TYR_PHOSPHATASE_1"/>
    <property type="match status" value="1"/>
</dbReference>
<dbReference type="PROSITE" id="PS50056">
    <property type="entry name" value="TYR_PHOSPHATASE_2"/>
    <property type="match status" value="1"/>
</dbReference>
<dbReference type="RefSeq" id="WP_179501446.1">
    <property type="nucleotide sequence ID" value="NZ_JACCAA010000001.1"/>
</dbReference>
<keyword evidence="3" id="KW-1185">Reference proteome</keyword>
<comment type="caution">
    <text evidence="2">The sequence shown here is derived from an EMBL/GenBank/DDBJ whole genome shotgun (WGS) entry which is preliminary data.</text>
</comment>
<dbReference type="SUPFAM" id="SSF52799">
    <property type="entry name" value="(Phosphotyrosine protein) phosphatases II"/>
    <property type="match status" value="1"/>
</dbReference>
<evidence type="ECO:0000313" key="2">
    <source>
        <dbReference type="EMBL" id="NYG58269.1"/>
    </source>
</evidence>
<dbReference type="Pfam" id="PF13350">
    <property type="entry name" value="Y_phosphatase3"/>
    <property type="match status" value="1"/>
</dbReference>
<sequence length="236" mass="25438">MTPIAPVEGLTNVRDLGGLRRTGGGHTPHGVFWRSENLDRVTARGWDQLHTAGIRTVIDLRQQAERERTPYSAPSWLSLVHVDHDGLANRGFWTDYWDNGLVGTALYYLPHLAAMPERTLAVLDALASAPPGGVLFHCMGGRDRTGLIAMLLLSAAGVDPEDVVGDYMASIENNVARAASENRNCPEGELEQLCHRHGTSTEGAFRNALAGADLAGLLAQGEPATRAAVLTWRGNL</sequence>
<feature type="domain" description="Tyrosine specific protein phosphatases" evidence="1">
    <location>
        <begin position="117"/>
        <end position="164"/>
    </location>
</feature>
<protein>
    <recommendedName>
        <fullName evidence="1">Tyrosine specific protein phosphatases domain-containing protein</fullName>
    </recommendedName>
</protein>
<dbReference type="GO" id="GO:0004721">
    <property type="term" value="F:phosphoprotein phosphatase activity"/>
    <property type="evidence" value="ECO:0007669"/>
    <property type="project" value="InterPro"/>
</dbReference>
<organism evidence="2 3">
    <name type="scientific">Nocardioides daedukensis</name>
    <dbReference type="NCBI Taxonomy" id="634462"/>
    <lineage>
        <taxon>Bacteria</taxon>
        <taxon>Bacillati</taxon>
        <taxon>Actinomycetota</taxon>
        <taxon>Actinomycetes</taxon>
        <taxon>Propionibacteriales</taxon>
        <taxon>Nocardioidaceae</taxon>
        <taxon>Nocardioides</taxon>
    </lineage>
</organism>
<dbReference type="Gene3D" id="3.90.190.10">
    <property type="entry name" value="Protein tyrosine phosphatase superfamily"/>
    <property type="match status" value="1"/>
</dbReference>
<dbReference type="EMBL" id="JACCAA010000001">
    <property type="protein sequence ID" value="NYG58269.1"/>
    <property type="molecule type" value="Genomic_DNA"/>
</dbReference>
<dbReference type="AlphaFoldDB" id="A0A7Y9S203"/>
<dbReference type="InterPro" id="IPR026893">
    <property type="entry name" value="Tyr/Ser_Pase_IphP-type"/>
</dbReference>
<dbReference type="InterPro" id="IPR029021">
    <property type="entry name" value="Prot-tyrosine_phosphatase-like"/>
</dbReference>